<accession>A0A2A2KCM1</accession>
<protein>
    <recommendedName>
        <fullName evidence="3">Tc1-like transposase DDE domain-containing protein</fullName>
    </recommendedName>
</protein>
<dbReference type="PANTHER" id="PTHR46060">
    <property type="entry name" value="MARINER MOS1 TRANSPOSASE-LIKE PROTEIN"/>
    <property type="match status" value="1"/>
</dbReference>
<dbReference type="AlphaFoldDB" id="A0A2A2KCM1"/>
<dbReference type="InterPro" id="IPR052709">
    <property type="entry name" value="Transposase-MT_Hybrid"/>
</dbReference>
<reference evidence="1 2" key="1">
    <citation type="journal article" date="2017" name="Curr. Biol.">
        <title>Genome architecture and evolution of a unichromosomal asexual nematode.</title>
        <authorList>
            <person name="Fradin H."/>
            <person name="Zegar C."/>
            <person name="Gutwein M."/>
            <person name="Lucas J."/>
            <person name="Kovtun M."/>
            <person name="Corcoran D."/>
            <person name="Baugh L.R."/>
            <person name="Kiontke K."/>
            <person name="Gunsalus K."/>
            <person name="Fitch D.H."/>
            <person name="Piano F."/>
        </authorList>
    </citation>
    <scope>NUCLEOTIDE SEQUENCE [LARGE SCALE GENOMIC DNA]</scope>
    <source>
        <strain evidence="1">PF1309</strain>
    </source>
</reference>
<dbReference type="STRING" id="2018661.A0A2A2KCM1"/>
<organism evidence="1 2">
    <name type="scientific">Diploscapter pachys</name>
    <dbReference type="NCBI Taxonomy" id="2018661"/>
    <lineage>
        <taxon>Eukaryota</taxon>
        <taxon>Metazoa</taxon>
        <taxon>Ecdysozoa</taxon>
        <taxon>Nematoda</taxon>
        <taxon>Chromadorea</taxon>
        <taxon>Rhabditida</taxon>
        <taxon>Rhabditina</taxon>
        <taxon>Rhabditomorpha</taxon>
        <taxon>Rhabditoidea</taxon>
        <taxon>Rhabditidae</taxon>
        <taxon>Diploscapter</taxon>
    </lineage>
</organism>
<proteinExistence type="predicted"/>
<keyword evidence="2" id="KW-1185">Reference proteome</keyword>
<evidence type="ECO:0000313" key="1">
    <source>
        <dbReference type="EMBL" id="PAV71623.1"/>
    </source>
</evidence>
<gene>
    <name evidence="1" type="ORF">WR25_17611</name>
</gene>
<evidence type="ECO:0000313" key="2">
    <source>
        <dbReference type="Proteomes" id="UP000218231"/>
    </source>
</evidence>
<dbReference type="InterPro" id="IPR036397">
    <property type="entry name" value="RNaseH_sf"/>
</dbReference>
<name>A0A2A2KCM1_9BILA</name>
<dbReference type="PANTHER" id="PTHR46060:SF1">
    <property type="entry name" value="MARINER MOS1 TRANSPOSASE-LIKE PROTEIN"/>
    <property type="match status" value="1"/>
</dbReference>
<evidence type="ECO:0008006" key="3">
    <source>
        <dbReference type="Google" id="ProtNLM"/>
    </source>
</evidence>
<dbReference type="Gene3D" id="3.30.420.10">
    <property type="entry name" value="Ribonuclease H-like superfamily/Ribonuclease H"/>
    <property type="match status" value="1"/>
</dbReference>
<sequence length="179" mass="20790">MTYDYYKQTPTLNSHLLRVAPKQQRKHFLSVWWNAKGSIYYELLPTNRTVTATIYVDQLQKLVGVIREKRPRRSIVHLLHDNARLHVASNTHQKTTKLGWHPIIHSSYSPGLALSDYHLFRPLKLHLREKEIDKDDDLKTAVDDFFASQSPEFWAQGINALPNKWAKVTDLNGEYIVGS</sequence>
<dbReference type="EMBL" id="LIAE01008968">
    <property type="protein sequence ID" value="PAV71623.1"/>
    <property type="molecule type" value="Genomic_DNA"/>
</dbReference>
<dbReference type="GO" id="GO:0003676">
    <property type="term" value="F:nucleic acid binding"/>
    <property type="evidence" value="ECO:0007669"/>
    <property type="project" value="InterPro"/>
</dbReference>
<dbReference type="InterPro" id="IPR001888">
    <property type="entry name" value="Transposase_1"/>
</dbReference>
<dbReference type="Pfam" id="PF01359">
    <property type="entry name" value="Transposase_1"/>
    <property type="match status" value="1"/>
</dbReference>
<dbReference type="Proteomes" id="UP000218231">
    <property type="component" value="Unassembled WGS sequence"/>
</dbReference>
<dbReference type="OrthoDB" id="9970333at2759"/>
<comment type="caution">
    <text evidence="1">The sequence shown here is derived from an EMBL/GenBank/DDBJ whole genome shotgun (WGS) entry which is preliminary data.</text>
</comment>